<comment type="caution">
    <text evidence="4">The sequence shown here is derived from an EMBL/GenBank/DDBJ whole genome shotgun (WGS) entry which is preliminary data.</text>
</comment>
<sequence>MGKDYFVPFSEYGEDKFEEKHSKFTGRLWRVESAEQAVARVKQMRDAHWDATHNCWAYIIREGNLMRYSDDGEPQGTAGMPILDVLRHEKLENVCCVVTRYFGGILLGTGGLVRAYTKGAQLAVAAAGVQRMSLYSVLLIACPYHLYEMVTHLLPDYDCSIEETDYGVDVTLTCTVLAGGEQALNEALAEATAGSVYAEVVETKFMGRRVR</sequence>
<feature type="domain" description="UPF0029" evidence="3">
    <location>
        <begin position="140"/>
        <end position="194"/>
    </location>
</feature>
<name>A0A923LW51_9FIRM</name>
<dbReference type="EMBL" id="JACOPL010000005">
    <property type="protein sequence ID" value="MBC5725215.1"/>
    <property type="molecule type" value="Genomic_DNA"/>
</dbReference>
<dbReference type="GO" id="GO:0006446">
    <property type="term" value="P:regulation of translational initiation"/>
    <property type="evidence" value="ECO:0007669"/>
    <property type="project" value="TreeGrafter"/>
</dbReference>
<dbReference type="SUPFAM" id="SSF54211">
    <property type="entry name" value="Ribosomal protein S5 domain 2-like"/>
    <property type="match status" value="1"/>
</dbReference>
<evidence type="ECO:0000256" key="1">
    <source>
        <dbReference type="ARBA" id="ARBA00007665"/>
    </source>
</evidence>
<evidence type="ECO:0000313" key="4">
    <source>
        <dbReference type="EMBL" id="MBC5725215.1"/>
    </source>
</evidence>
<dbReference type="InterPro" id="IPR023582">
    <property type="entry name" value="Impact"/>
</dbReference>
<dbReference type="AlphaFoldDB" id="A0A923LW51"/>
<dbReference type="RefSeq" id="WP_186949853.1">
    <property type="nucleotide sequence ID" value="NZ_JACOPL010000005.1"/>
</dbReference>
<evidence type="ECO:0000313" key="5">
    <source>
        <dbReference type="Proteomes" id="UP000606499"/>
    </source>
</evidence>
<keyword evidence="5" id="KW-1185">Reference proteome</keyword>
<dbReference type="InterPro" id="IPR035647">
    <property type="entry name" value="EFG_III/V"/>
</dbReference>
<dbReference type="Pfam" id="PF09186">
    <property type="entry name" value="DUF1949"/>
    <property type="match status" value="1"/>
</dbReference>
<dbReference type="PROSITE" id="PS00910">
    <property type="entry name" value="UPF0029"/>
    <property type="match status" value="1"/>
</dbReference>
<proteinExistence type="inferred from homology"/>
<comment type="similarity">
    <text evidence="1">Belongs to the IMPACT family.</text>
</comment>
<dbReference type="InterPro" id="IPR020569">
    <property type="entry name" value="UPF0029_Impact_CS"/>
</dbReference>
<gene>
    <name evidence="4" type="ORF">H8S45_07065</name>
</gene>
<reference evidence="4" key="1">
    <citation type="submission" date="2020-08" db="EMBL/GenBank/DDBJ databases">
        <title>Genome public.</title>
        <authorList>
            <person name="Liu C."/>
            <person name="Sun Q."/>
        </authorList>
    </citation>
    <scope>NUCLEOTIDE SEQUENCE</scope>
    <source>
        <strain evidence="4">NSJ-28</strain>
    </source>
</reference>
<dbReference type="InterPro" id="IPR036956">
    <property type="entry name" value="Impact_N_sf"/>
</dbReference>
<dbReference type="InterPro" id="IPR001498">
    <property type="entry name" value="Impact_N"/>
</dbReference>
<dbReference type="PANTHER" id="PTHR16301">
    <property type="entry name" value="IMPACT-RELATED"/>
    <property type="match status" value="1"/>
</dbReference>
<dbReference type="Pfam" id="PF01205">
    <property type="entry name" value="Impact_N"/>
    <property type="match status" value="1"/>
</dbReference>
<accession>A0A923LW51</accession>
<evidence type="ECO:0000259" key="3">
    <source>
        <dbReference type="Pfam" id="PF09186"/>
    </source>
</evidence>
<evidence type="ECO:0000259" key="2">
    <source>
        <dbReference type="Pfam" id="PF01205"/>
    </source>
</evidence>
<dbReference type="Gene3D" id="3.30.70.240">
    <property type="match status" value="1"/>
</dbReference>
<dbReference type="InterPro" id="IPR020568">
    <property type="entry name" value="Ribosomal_Su5_D2-typ_SF"/>
</dbReference>
<dbReference type="Gene3D" id="3.30.230.30">
    <property type="entry name" value="Impact, N-terminal domain"/>
    <property type="match status" value="1"/>
</dbReference>
<dbReference type="Proteomes" id="UP000606499">
    <property type="component" value="Unassembled WGS sequence"/>
</dbReference>
<protein>
    <submittedName>
        <fullName evidence="4">YigZ family protein</fullName>
    </submittedName>
</protein>
<dbReference type="SUPFAM" id="SSF54980">
    <property type="entry name" value="EF-G C-terminal domain-like"/>
    <property type="match status" value="1"/>
</dbReference>
<dbReference type="GO" id="GO:0005737">
    <property type="term" value="C:cytoplasm"/>
    <property type="evidence" value="ECO:0007669"/>
    <property type="project" value="TreeGrafter"/>
</dbReference>
<organism evidence="4 5">
    <name type="scientific">Agathobaculum faecis</name>
    <dbReference type="NCBI Taxonomy" id="2763013"/>
    <lineage>
        <taxon>Bacteria</taxon>
        <taxon>Bacillati</taxon>
        <taxon>Bacillota</taxon>
        <taxon>Clostridia</taxon>
        <taxon>Eubacteriales</taxon>
        <taxon>Butyricicoccaceae</taxon>
        <taxon>Agathobaculum</taxon>
    </lineage>
</organism>
<dbReference type="InterPro" id="IPR015796">
    <property type="entry name" value="Impact_YigZ-like"/>
</dbReference>
<dbReference type="InterPro" id="IPR015269">
    <property type="entry name" value="UPF0029_Impact_C"/>
</dbReference>
<dbReference type="NCBIfam" id="TIGR00257">
    <property type="entry name" value="IMPACT_YIGZ"/>
    <property type="match status" value="1"/>
</dbReference>
<dbReference type="PANTHER" id="PTHR16301:SF20">
    <property type="entry name" value="IMPACT FAMILY MEMBER YIGZ"/>
    <property type="match status" value="1"/>
</dbReference>
<feature type="domain" description="Impact N-terminal" evidence="2">
    <location>
        <begin position="20"/>
        <end position="123"/>
    </location>
</feature>